<dbReference type="Pfam" id="PF12681">
    <property type="entry name" value="Glyoxalase_2"/>
    <property type="match status" value="1"/>
</dbReference>
<organism evidence="2 3">
    <name type="scientific">Exiguobacterium undae</name>
    <dbReference type="NCBI Taxonomy" id="169177"/>
    <lineage>
        <taxon>Bacteria</taxon>
        <taxon>Bacillati</taxon>
        <taxon>Bacillota</taxon>
        <taxon>Bacilli</taxon>
        <taxon>Bacillales</taxon>
        <taxon>Bacillales Family XII. Incertae Sedis</taxon>
        <taxon>Exiguobacterium</taxon>
    </lineage>
</organism>
<sequence length="128" mass="14309">MVRYGYTILYITDPVKTRSFYHGLLGLPIKAEHGSYTEFETGTTVLAFNTKEDVRSMIPYELPDKTGQQSIELGFVTDDVQQLYETIRAAGHETVLPPTEKPWGQIVAYVLDPDGHLIELCSPVSSSN</sequence>
<dbReference type="RefSeq" id="WP_028105890.1">
    <property type="nucleotide sequence ID" value="NZ_LVVL01000001.1"/>
</dbReference>
<protein>
    <submittedName>
        <fullName evidence="2">Glyoxalase</fullName>
    </submittedName>
</protein>
<proteinExistence type="predicted"/>
<dbReference type="InterPro" id="IPR037523">
    <property type="entry name" value="VOC_core"/>
</dbReference>
<keyword evidence="3" id="KW-1185">Reference proteome</keyword>
<feature type="domain" description="VOC" evidence="1">
    <location>
        <begin position="3"/>
        <end position="123"/>
    </location>
</feature>
<dbReference type="CDD" id="cd07264">
    <property type="entry name" value="VOC_like"/>
    <property type="match status" value="1"/>
</dbReference>
<dbReference type="Proteomes" id="UP000078447">
    <property type="component" value="Unassembled WGS sequence"/>
</dbReference>
<name>A0ABX2V9B3_9BACL</name>
<comment type="caution">
    <text evidence="2">The sequence shown here is derived from an EMBL/GenBank/DDBJ whole genome shotgun (WGS) entry which is preliminary data.</text>
</comment>
<dbReference type="EMBL" id="LVVL01000001">
    <property type="protein sequence ID" value="OAN14808.1"/>
    <property type="molecule type" value="Genomic_DNA"/>
</dbReference>
<dbReference type="SUPFAM" id="SSF54593">
    <property type="entry name" value="Glyoxalase/Bleomycin resistance protein/Dihydroxybiphenyl dioxygenase"/>
    <property type="match status" value="1"/>
</dbReference>
<dbReference type="PANTHER" id="PTHR21366:SF22">
    <property type="entry name" value="VOC DOMAIN-CONTAINING PROTEIN"/>
    <property type="match status" value="1"/>
</dbReference>
<gene>
    <name evidence="2" type="ORF">A3783_02405</name>
</gene>
<evidence type="ECO:0000313" key="3">
    <source>
        <dbReference type="Proteomes" id="UP000078447"/>
    </source>
</evidence>
<dbReference type="PANTHER" id="PTHR21366">
    <property type="entry name" value="GLYOXALASE FAMILY PROTEIN"/>
    <property type="match status" value="1"/>
</dbReference>
<dbReference type="InterPro" id="IPR029068">
    <property type="entry name" value="Glyas_Bleomycin-R_OHBP_Dase"/>
</dbReference>
<accession>A0ABX2V9B3</accession>
<dbReference type="PROSITE" id="PS51819">
    <property type="entry name" value="VOC"/>
    <property type="match status" value="1"/>
</dbReference>
<evidence type="ECO:0000313" key="2">
    <source>
        <dbReference type="EMBL" id="OAN14808.1"/>
    </source>
</evidence>
<evidence type="ECO:0000259" key="1">
    <source>
        <dbReference type="PROSITE" id="PS51819"/>
    </source>
</evidence>
<dbReference type="InterPro" id="IPR025870">
    <property type="entry name" value="Glyoxalase-like_dom"/>
</dbReference>
<reference evidence="2 3" key="1">
    <citation type="submission" date="2016-03" db="EMBL/GenBank/DDBJ databases">
        <authorList>
            <person name="Cho S.-Y."/>
            <person name="Lim S."/>
            <person name="Kim H."/>
            <person name="Soh E.H."/>
            <person name="Moon J.S."/>
        </authorList>
    </citation>
    <scope>NUCLEOTIDE SEQUENCE [LARGE SCALE GENOMIC DNA]</scope>
    <source>
        <strain evidence="2 3">KCTC 3810</strain>
    </source>
</reference>
<dbReference type="Gene3D" id="3.10.180.10">
    <property type="entry name" value="2,3-Dihydroxybiphenyl 1,2-Dioxygenase, domain 1"/>
    <property type="match status" value="1"/>
</dbReference>
<dbReference type="InterPro" id="IPR050383">
    <property type="entry name" value="GlyoxalaseI/FosfomycinResist"/>
</dbReference>